<evidence type="ECO:0000259" key="5">
    <source>
        <dbReference type="PROSITE" id="PS51063"/>
    </source>
</evidence>
<dbReference type="CDD" id="cd00092">
    <property type="entry name" value="HTH_CRP"/>
    <property type="match status" value="1"/>
</dbReference>
<dbReference type="GO" id="GO:0005829">
    <property type="term" value="C:cytosol"/>
    <property type="evidence" value="ECO:0007669"/>
    <property type="project" value="TreeGrafter"/>
</dbReference>
<name>A0A158FPQ2_CABSO</name>
<evidence type="ECO:0000256" key="1">
    <source>
        <dbReference type="ARBA" id="ARBA00023015"/>
    </source>
</evidence>
<keyword evidence="1" id="KW-0805">Transcription regulation</keyword>
<dbReference type="Pfam" id="PF13545">
    <property type="entry name" value="HTH_Crp_2"/>
    <property type="match status" value="1"/>
</dbReference>
<dbReference type="CDD" id="cd00038">
    <property type="entry name" value="CAP_ED"/>
    <property type="match status" value="1"/>
</dbReference>
<dbReference type="SUPFAM" id="SSF46785">
    <property type="entry name" value="Winged helix' DNA-binding domain"/>
    <property type="match status" value="1"/>
</dbReference>
<dbReference type="OrthoDB" id="7643467at2"/>
<dbReference type="RefSeq" id="WP_060818078.1">
    <property type="nucleotide sequence ID" value="NZ_FCOC02000003.1"/>
</dbReference>
<evidence type="ECO:0000313" key="7">
    <source>
        <dbReference type="Proteomes" id="UP000054893"/>
    </source>
</evidence>
<organism evidence="6 7">
    <name type="scientific">Caballeronia sordidicola</name>
    <name type="common">Burkholderia sordidicola</name>
    <dbReference type="NCBI Taxonomy" id="196367"/>
    <lineage>
        <taxon>Bacteria</taxon>
        <taxon>Pseudomonadati</taxon>
        <taxon>Pseudomonadota</taxon>
        <taxon>Betaproteobacteria</taxon>
        <taxon>Burkholderiales</taxon>
        <taxon>Burkholderiaceae</taxon>
        <taxon>Caballeronia</taxon>
    </lineage>
</organism>
<gene>
    <name evidence="6" type="ORF">AWB64_01536</name>
</gene>
<dbReference type="InterPro" id="IPR012318">
    <property type="entry name" value="HTH_CRP"/>
</dbReference>
<dbReference type="PANTHER" id="PTHR24567:SF75">
    <property type="entry name" value="FUMARATE AND NITRATE REDUCTION REGULATORY PROTEIN"/>
    <property type="match status" value="1"/>
</dbReference>
<dbReference type="AlphaFoldDB" id="A0A158FPQ2"/>
<dbReference type="PANTHER" id="PTHR24567">
    <property type="entry name" value="CRP FAMILY TRANSCRIPTIONAL REGULATORY PROTEIN"/>
    <property type="match status" value="1"/>
</dbReference>
<dbReference type="Gene3D" id="2.60.120.10">
    <property type="entry name" value="Jelly Rolls"/>
    <property type="match status" value="1"/>
</dbReference>
<dbReference type="PROSITE" id="PS50042">
    <property type="entry name" value="CNMP_BINDING_3"/>
    <property type="match status" value="1"/>
</dbReference>
<evidence type="ECO:0000256" key="2">
    <source>
        <dbReference type="ARBA" id="ARBA00023125"/>
    </source>
</evidence>
<dbReference type="GO" id="GO:0003700">
    <property type="term" value="F:DNA-binding transcription factor activity"/>
    <property type="evidence" value="ECO:0007669"/>
    <property type="project" value="TreeGrafter"/>
</dbReference>
<dbReference type="SMART" id="SM00419">
    <property type="entry name" value="HTH_CRP"/>
    <property type="match status" value="1"/>
</dbReference>
<dbReference type="GO" id="GO:0003677">
    <property type="term" value="F:DNA binding"/>
    <property type="evidence" value="ECO:0007669"/>
    <property type="project" value="UniProtKB-KW"/>
</dbReference>
<evidence type="ECO:0000256" key="3">
    <source>
        <dbReference type="ARBA" id="ARBA00023163"/>
    </source>
</evidence>
<evidence type="ECO:0000259" key="4">
    <source>
        <dbReference type="PROSITE" id="PS50042"/>
    </source>
</evidence>
<dbReference type="Proteomes" id="UP000054893">
    <property type="component" value="Unassembled WGS sequence"/>
</dbReference>
<dbReference type="InterPro" id="IPR036388">
    <property type="entry name" value="WH-like_DNA-bd_sf"/>
</dbReference>
<protein>
    <submittedName>
        <fullName evidence="6">Anaerobic growth regulatory protein</fullName>
    </submittedName>
</protein>
<dbReference type="Gene3D" id="1.10.10.10">
    <property type="entry name" value="Winged helix-like DNA-binding domain superfamily/Winged helix DNA-binding domain"/>
    <property type="match status" value="1"/>
</dbReference>
<dbReference type="InterPro" id="IPR050397">
    <property type="entry name" value="Env_Response_Regulators"/>
</dbReference>
<dbReference type="SMART" id="SM00100">
    <property type="entry name" value="cNMP"/>
    <property type="match status" value="1"/>
</dbReference>
<keyword evidence="2" id="KW-0238">DNA-binding</keyword>
<dbReference type="InterPro" id="IPR014710">
    <property type="entry name" value="RmlC-like_jellyroll"/>
</dbReference>
<dbReference type="InterPro" id="IPR000595">
    <property type="entry name" value="cNMP-bd_dom"/>
</dbReference>
<reference evidence="6 7" key="1">
    <citation type="submission" date="2016-01" db="EMBL/GenBank/DDBJ databases">
        <authorList>
            <person name="Oliw E.H."/>
        </authorList>
    </citation>
    <scope>NUCLEOTIDE SEQUENCE [LARGE SCALE GENOMIC DNA]</scope>
    <source>
        <strain evidence="6">LMG 22029</strain>
    </source>
</reference>
<dbReference type="InterPro" id="IPR018490">
    <property type="entry name" value="cNMP-bd_dom_sf"/>
</dbReference>
<feature type="domain" description="HTH crp-type" evidence="5">
    <location>
        <begin position="166"/>
        <end position="239"/>
    </location>
</feature>
<sequence>MQTLHETSALAPSACSRHAGQCSTCALRQYCVPQGLSNTDTDKLQSVIVNARAIRRGETLFRVGDTFDALYAIRSGSIKTVVTSANGRDQVMGLHLGGDALGLEGFDDGTHACRAVALEDSSVCVIPLSTFERACRETIAIHRRLLQLLSREVVRKSTQTMILGTLRADERVAALLLDISSRLTCRGYAGNEFNLRFTRDDMGSFLGITLETVSRTLSRFQAKGLLQADGKLIHILDFDGLRAV</sequence>
<proteinExistence type="predicted"/>
<feature type="domain" description="Cyclic nucleotide-binding" evidence="4">
    <location>
        <begin position="32"/>
        <end position="152"/>
    </location>
</feature>
<dbReference type="SUPFAM" id="SSF51206">
    <property type="entry name" value="cAMP-binding domain-like"/>
    <property type="match status" value="1"/>
</dbReference>
<dbReference type="Pfam" id="PF00027">
    <property type="entry name" value="cNMP_binding"/>
    <property type="match status" value="1"/>
</dbReference>
<dbReference type="PROSITE" id="PS51063">
    <property type="entry name" value="HTH_CRP_2"/>
    <property type="match status" value="1"/>
</dbReference>
<dbReference type="EMBL" id="FCOC02000003">
    <property type="protein sequence ID" value="SAL21120.1"/>
    <property type="molecule type" value="Genomic_DNA"/>
</dbReference>
<dbReference type="FunFam" id="1.10.10.10:FF:000028">
    <property type="entry name" value="Fumarate/nitrate reduction transcriptional regulator Fnr"/>
    <property type="match status" value="1"/>
</dbReference>
<accession>A0A158FPQ2</accession>
<dbReference type="InterPro" id="IPR036390">
    <property type="entry name" value="WH_DNA-bd_sf"/>
</dbReference>
<evidence type="ECO:0000313" key="6">
    <source>
        <dbReference type="EMBL" id="SAL21120.1"/>
    </source>
</evidence>
<dbReference type="PRINTS" id="PR00034">
    <property type="entry name" value="HTHCRP"/>
</dbReference>
<keyword evidence="3" id="KW-0804">Transcription</keyword>